<evidence type="ECO:0000313" key="2">
    <source>
        <dbReference type="EMBL" id="KLO19794.1"/>
    </source>
</evidence>
<proteinExistence type="predicted"/>
<keyword evidence="3" id="KW-1185">Reference proteome</keyword>
<protein>
    <submittedName>
        <fullName evidence="2">Uncharacterized protein</fullName>
    </submittedName>
</protein>
<dbReference type="EMBL" id="KQ085884">
    <property type="protein sequence ID" value="KLO19794.1"/>
    <property type="molecule type" value="Genomic_DNA"/>
</dbReference>
<name>A0A0H2S746_9AGAM</name>
<accession>A0A0H2S746</accession>
<evidence type="ECO:0000313" key="3">
    <source>
        <dbReference type="Proteomes" id="UP000053477"/>
    </source>
</evidence>
<dbReference type="AlphaFoldDB" id="A0A0H2S746"/>
<feature type="region of interest" description="Disordered" evidence="1">
    <location>
        <begin position="388"/>
        <end position="438"/>
    </location>
</feature>
<feature type="region of interest" description="Disordered" evidence="1">
    <location>
        <begin position="275"/>
        <end position="358"/>
    </location>
</feature>
<dbReference type="OrthoDB" id="2786563at2759"/>
<sequence length="438" mass="47717">MASPASTPAMLLPVPEELVAFILELLKGSLSETSTSTTPPDSLSLFSSILLVNSAFHRIAKPILYRSLHLDSESHAAQVADALCKEPTLGASVRSLRVDGPRVGSAFERIVGCINTANTGIPLDVLDVKLDDEGDSEPECFQSFVRALQGVKDARRLVIRKSGYLTKVTTRQAVYEIASSLVSWKNLEHVELKYKVSPVPATSAGMFPSLEQKLRERCQIPPNRAGFLDPLALALSHCKKLRVVRAQMPSLWNSFLLDVSANTSVERIEVLDGSEEKCSFPPSSSYRPRSRGMSDVATSTSSSSPFPLSRSSSSSSVSSQTRFNNENRTNEKIIASKDAPISDETTTPFNDDDMPPAPASLFMQQAAKHPRLHTLVLAGRRHIFLQDMRRRGVNSTSSRRRPPQLQNTGSPSSPPISSRSRAHSALPATPTSLVTRVS</sequence>
<dbReference type="Proteomes" id="UP000053477">
    <property type="component" value="Unassembled WGS sequence"/>
</dbReference>
<feature type="compositionally biased region" description="Polar residues" evidence="1">
    <location>
        <begin position="429"/>
        <end position="438"/>
    </location>
</feature>
<reference evidence="2 3" key="1">
    <citation type="submission" date="2015-04" db="EMBL/GenBank/DDBJ databases">
        <title>Complete genome sequence of Schizopora paradoxa KUC8140, a cosmopolitan wood degrader in East Asia.</title>
        <authorList>
            <consortium name="DOE Joint Genome Institute"/>
            <person name="Min B."/>
            <person name="Park H."/>
            <person name="Jang Y."/>
            <person name="Kim J.-J."/>
            <person name="Kim K.H."/>
            <person name="Pangilinan J."/>
            <person name="Lipzen A."/>
            <person name="Riley R."/>
            <person name="Grigoriev I.V."/>
            <person name="Spatafora J.W."/>
            <person name="Choi I.-G."/>
        </authorList>
    </citation>
    <scope>NUCLEOTIDE SEQUENCE [LARGE SCALE GENOMIC DNA]</scope>
    <source>
        <strain evidence="2 3">KUC8140</strain>
    </source>
</reference>
<dbReference type="InParanoid" id="A0A0H2S746"/>
<gene>
    <name evidence="2" type="ORF">SCHPADRAFT_898368</name>
</gene>
<organism evidence="2 3">
    <name type="scientific">Schizopora paradoxa</name>
    <dbReference type="NCBI Taxonomy" id="27342"/>
    <lineage>
        <taxon>Eukaryota</taxon>
        <taxon>Fungi</taxon>
        <taxon>Dikarya</taxon>
        <taxon>Basidiomycota</taxon>
        <taxon>Agaricomycotina</taxon>
        <taxon>Agaricomycetes</taxon>
        <taxon>Hymenochaetales</taxon>
        <taxon>Schizoporaceae</taxon>
        <taxon>Schizopora</taxon>
    </lineage>
</organism>
<feature type="compositionally biased region" description="Low complexity" evidence="1">
    <location>
        <begin position="299"/>
        <end position="319"/>
    </location>
</feature>
<evidence type="ECO:0000256" key="1">
    <source>
        <dbReference type="SAM" id="MobiDB-lite"/>
    </source>
</evidence>